<feature type="transmembrane region" description="Helical" evidence="1">
    <location>
        <begin position="88"/>
        <end position="108"/>
    </location>
</feature>
<gene>
    <name evidence="2" type="primary">orf06796</name>
    <name evidence="2" type="ORF">Q903MT_gene6742</name>
</gene>
<reference evidence="2" key="1">
    <citation type="submission" date="2019-03" db="EMBL/GenBank/DDBJ databases">
        <title>Largest Complete Mitochondrial Genome of a Gymnosperm, Sitka Spruce (Picea sitchensis), Indicates Complex Physical Structure.</title>
        <authorList>
            <person name="Jackman S.D."/>
            <person name="Coombe L."/>
            <person name="Warren R."/>
            <person name="Kirk H."/>
            <person name="Trinh E."/>
            <person name="McLeod T."/>
            <person name="Pleasance S."/>
            <person name="Pandoh P."/>
            <person name="Zhao Y."/>
            <person name="Coope R."/>
            <person name="Bousquet J."/>
            <person name="Bohlmann J.C."/>
            <person name="Jones S.J.M."/>
            <person name="Birol I."/>
        </authorList>
    </citation>
    <scope>NUCLEOTIDE SEQUENCE</scope>
    <source>
        <strain evidence="2">Q903</strain>
    </source>
</reference>
<geneLocation type="mitochondrion" evidence="2"/>
<dbReference type="EMBL" id="MK697705">
    <property type="protein sequence ID" value="QHR92694.1"/>
    <property type="molecule type" value="Genomic_DNA"/>
</dbReference>
<feature type="transmembrane region" description="Helical" evidence="1">
    <location>
        <begin position="63"/>
        <end position="82"/>
    </location>
</feature>
<name>A0A6B9XXM1_PICSI</name>
<keyword evidence="1" id="KW-1133">Transmembrane helix</keyword>
<keyword evidence="1" id="KW-0472">Membrane</keyword>
<protein>
    <submittedName>
        <fullName evidence="2">Uncharacterized protein</fullName>
    </submittedName>
</protein>
<feature type="transmembrane region" description="Helical" evidence="1">
    <location>
        <begin position="6"/>
        <end position="26"/>
    </location>
</feature>
<proteinExistence type="predicted"/>
<keyword evidence="2" id="KW-0496">Mitochondrion</keyword>
<sequence>MCSHYVFIIGIFSICGFNRVLLRCIYYPETKTILREAHDGVCCGHFGTHATLTKILRLEWGTIGLPCMTMLGSLLGSVLLANTMHTSLIFHLATSFPLSHLGLFHYGVDTLLDRFI</sequence>
<evidence type="ECO:0000256" key="1">
    <source>
        <dbReference type="SAM" id="Phobius"/>
    </source>
</evidence>
<evidence type="ECO:0000313" key="2">
    <source>
        <dbReference type="EMBL" id="QHR92694.1"/>
    </source>
</evidence>
<organism evidence="2">
    <name type="scientific">Picea sitchensis</name>
    <name type="common">Sitka spruce</name>
    <name type="synonym">Pinus sitchensis</name>
    <dbReference type="NCBI Taxonomy" id="3332"/>
    <lineage>
        <taxon>Eukaryota</taxon>
        <taxon>Viridiplantae</taxon>
        <taxon>Streptophyta</taxon>
        <taxon>Embryophyta</taxon>
        <taxon>Tracheophyta</taxon>
        <taxon>Spermatophyta</taxon>
        <taxon>Pinopsida</taxon>
        <taxon>Pinidae</taxon>
        <taxon>Conifers I</taxon>
        <taxon>Pinales</taxon>
        <taxon>Pinaceae</taxon>
        <taxon>Picea</taxon>
    </lineage>
</organism>
<keyword evidence="1" id="KW-0812">Transmembrane</keyword>
<accession>A0A6B9XXM1</accession>
<dbReference type="AlphaFoldDB" id="A0A6B9XXM1"/>